<sequence>MSFLSVDVLVFPLCLLSRVVYHVFGWGQTANSPRKAAKNSKQHSEAQGEAMTAEEVLSRVTMEELTTMYAEAAEKVLELEKQHEEAVSRLTLLQEFSQLKEKHTECEAAKHAAEEAMRQSTAKSAEFDRLLAAASTEEWNVILPAKEKEVEDLYTPD</sequence>
<keyword evidence="1" id="KW-0175">Coiled coil</keyword>
<reference evidence="4 5" key="1">
    <citation type="submission" date="2017-06" db="EMBL/GenBank/DDBJ databases">
        <title>Comparative genomic analysis of Ambrosia Fusariam Clade fungi.</title>
        <authorList>
            <person name="Stajich J.E."/>
            <person name="Carrillo J."/>
            <person name="Kijimoto T."/>
            <person name="Eskalen A."/>
            <person name="O'Donnell K."/>
            <person name="Kasson M."/>
        </authorList>
    </citation>
    <scope>NUCLEOTIDE SEQUENCE [LARGE SCALE GENOMIC DNA]</scope>
    <source>
        <strain evidence="4">UCR3666</strain>
    </source>
</reference>
<evidence type="ECO:0000256" key="1">
    <source>
        <dbReference type="SAM" id="Coils"/>
    </source>
</evidence>
<evidence type="ECO:0000256" key="2">
    <source>
        <dbReference type="SAM" id="MobiDB-lite"/>
    </source>
</evidence>
<accession>A0A3M2RE00</accession>
<dbReference type="EMBL" id="NKUJ01000508">
    <property type="protein sequence ID" value="RMJ03542.1"/>
    <property type="molecule type" value="Genomic_DNA"/>
</dbReference>
<organism evidence="4 5">
    <name type="scientific">Fusarium kuroshium</name>
    <dbReference type="NCBI Taxonomy" id="2010991"/>
    <lineage>
        <taxon>Eukaryota</taxon>
        <taxon>Fungi</taxon>
        <taxon>Dikarya</taxon>
        <taxon>Ascomycota</taxon>
        <taxon>Pezizomycotina</taxon>
        <taxon>Sordariomycetes</taxon>
        <taxon>Hypocreomycetidae</taxon>
        <taxon>Hypocreales</taxon>
        <taxon>Nectriaceae</taxon>
        <taxon>Fusarium</taxon>
        <taxon>Fusarium solani species complex</taxon>
    </lineage>
</organism>
<dbReference type="Proteomes" id="UP000277212">
    <property type="component" value="Unassembled WGS sequence"/>
</dbReference>
<protein>
    <recommendedName>
        <fullName evidence="6">GDP/GTP exchange factor Sec2 N-terminal domain-containing protein</fullName>
    </recommendedName>
</protein>
<keyword evidence="5" id="KW-1185">Reference proteome</keyword>
<keyword evidence="3" id="KW-0732">Signal</keyword>
<comment type="caution">
    <text evidence="4">The sequence shown here is derived from an EMBL/GenBank/DDBJ whole genome shotgun (WGS) entry which is preliminary data.</text>
</comment>
<feature type="coiled-coil region" evidence="1">
    <location>
        <begin position="62"/>
        <end position="119"/>
    </location>
</feature>
<feature type="chain" id="PRO_5018175517" description="GDP/GTP exchange factor Sec2 N-terminal domain-containing protein" evidence="3">
    <location>
        <begin position="23"/>
        <end position="157"/>
    </location>
</feature>
<evidence type="ECO:0008006" key="6">
    <source>
        <dbReference type="Google" id="ProtNLM"/>
    </source>
</evidence>
<gene>
    <name evidence="4" type="ORF">CDV36_014936</name>
</gene>
<evidence type="ECO:0000256" key="3">
    <source>
        <dbReference type="SAM" id="SignalP"/>
    </source>
</evidence>
<feature type="signal peptide" evidence="3">
    <location>
        <begin position="1"/>
        <end position="22"/>
    </location>
</feature>
<feature type="region of interest" description="Disordered" evidence="2">
    <location>
        <begin position="30"/>
        <end position="53"/>
    </location>
</feature>
<name>A0A3M2RE00_9HYPO</name>
<evidence type="ECO:0000313" key="4">
    <source>
        <dbReference type="EMBL" id="RMJ03542.1"/>
    </source>
</evidence>
<proteinExistence type="predicted"/>
<dbReference type="AlphaFoldDB" id="A0A3M2RE00"/>
<evidence type="ECO:0000313" key="5">
    <source>
        <dbReference type="Proteomes" id="UP000277212"/>
    </source>
</evidence>